<reference evidence="1 2" key="1">
    <citation type="submission" date="2012-04" db="EMBL/GenBank/DDBJ databases">
        <authorList>
            <person name="Weinstock G."/>
            <person name="Sodergren E."/>
            <person name="Lobos E.A."/>
            <person name="Fulton L."/>
            <person name="Fulton R."/>
            <person name="Courtney L."/>
            <person name="Fronick C."/>
            <person name="O'Laughlin M."/>
            <person name="Godfrey J."/>
            <person name="Wilson R.M."/>
            <person name="Miner T."/>
            <person name="Farmer C."/>
            <person name="Delehaunty K."/>
            <person name="Cordes M."/>
            <person name="Minx P."/>
            <person name="Tomlinson C."/>
            <person name="Chen J."/>
            <person name="Wollam A."/>
            <person name="Pepin K.H."/>
            <person name="Bhonagiri V."/>
            <person name="Zhang X."/>
            <person name="Suruliraj S."/>
            <person name="Warren W."/>
            <person name="Mitreva M."/>
            <person name="Mardis E.R."/>
            <person name="Wilson R.K."/>
        </authorList>
    </citation>
    <scope>NUCLEOTIDE SEQUENCE [LARGE SCALE GENOMIC DNA]</scope>
    <source>
        <strain evidence="1 2">R496</strain>
    </source>
</reference>
<organism evidence="1 2">
    <name type="scientific">Enterococcus faecium R496</name>
    <dbReference type="NCBI Taxonomy" id="1134836"/>
    <lineage>
        <taxon>Bacteria</taxon>
        <taxon>Bacillati</taxon>
        <taxon>Bacillota</taxon>
        <taxon>Bacilli</taxon>
        <taxon>Lactobacillales</taxon>
        <taxon>Enterococcaceae</taxon>
        <taxon>Enterococcus</taxon>
    </lineage>
</organism>
<feature type="non-terminal residue" evidence="1">
    <location>
        <position position="1"/>
    </location>
</feature>
<accession>A0AAV3GRB8</accession>
<gene>
    <name evidence="1" type="ORF">HMPREF1378_02940</name>
</gene>
<dbReference type="AlphaFoldDB" id="A0AAV3GRB8"/>
<sequence length="60" mass="7370">GKRSMTIYDKSAFFVINTVIYEMKRVTFNKTCFFVFVHHKYLFKKVLTCIFLYKKDFLNR</sequence>
<evidence type="ECO:0000313" key="2">
    <source>
        <dbReference type="Proteomes" id="UP000006402"/>
    </source>
</evidence>
<dbReference type="Proteomes" id="UP000006402">
    <property type="component" value="Unassembled WGS sequence"/>
</dbReference>
<comment type="caution">
    <text evidence="1">The sequence shown here is derived from an EMBL/GenBank/DDBJ whole genome shotgun (WGS) entry which is preliminary data.</text>
</comment>
<proteinExistence type="predicted"/>
<name>A0AAV3GRB8_ENTFC</name>
<evidence type="ECO:0000313" key="1">
    <source>
        <dbReference type="EMBL" id="EJX48259.1"/>
    </source>
</evidence>
<protein>
    <submittedName>
        <fullName evidence="1">Uncharacterized protein</fullName>
    </submittedName>
</protein>
<dbReference type="EMBL" id="AMAH01000252">
    <property type="protein sequence ID" value="EJX48259.1"/>
    <property type="molecule type" value="Genomic_DNA"/>
</dbReference>